<accession>A0A7S4CH24</accession>
<gene>
    <name evidence="1" type="ORF">EGYM00163_LOCUS7198</name>
</gene>
<evidence type="ECO:0000313" key="1">
    <source>
        <dbReference type="EMBL" id="CAE0796078.1"/>
    </source>
</evidence>
<reference evidence="1" key="1">
    <citation type="submission" date="2021-01" db="EMBL/GenBank/DDBJ databases">
        <authorList>
            <person name="Corre E."/>
            <person name="Pelletier E."/>
            <person name="Niang G."/>
            <person name="Scheremetjew M."/>
            <person name="Finn R."/>
            <person name="Kale V."/>
            <person name="Holt S."/>
            <person name="Cochrane G."/>
            <person name="Meng A."/>
            <person name="Brown T."/>
            <person name="Cohen L."/>
        </authorList>
    </citation>
    <scope>NUCLEOTIDE SEQUENCE</scope>
    <source>
        <strain evidence="1">CCMP1594</strain>
    </source>
</reference>
<organism evidence="1">
    <name type="scientific">Eutreptiella gymnastica</name>
    <dbReference type="NCBI Taxonomy" id="73025"/>
    <lineage>
        <taxon>Eukaryota</taxon>
        <taxon>Discoba</taxon>
        <taxon>Euglenozoa</taxon>
        <taxon>Euglenida</taxon>
        <taxon>Spirocuta</taxon>
        <taxon>Euglenophyceae</taxon>
        <taxon>Eutreptiales</taxon>
        <taxon>Eutreptiaceae</taxon>
        <taxon>Eutreptiella</taxon>
    </lineage>
</organism>
<proteinExistence type="predicted"/>
<name>A0A7S4CH24_9EUGL</name>
<sequence>MKRTDLFPFGLGLSPLHCSPERALCLYSVAAPTKPVLLTGQLSGCAHTPARTLTFGGCHTCCQCSVCTGVRCRTGGGYERSGTSFPLGALSGQGRGLLPEGVVCQVSYPPEEGHWARWMIGSRGFQAASRSSPSLEAATLDMSLGSLVLSPPMCRI</sequence>
<dbReference type="AlphaFoldDB" id="A0A7S4CH24"/>
<protein>
    <submittedName>
        <fullName evidence="1">Uncharacterized protein</fullName>
    </submittedName>
</protein>
<dbReference type="EMBL" id="HBJA01022510">
    <property type="protein sequence ID" value="CAE0796078.1"/>
    <property type="molecule type" value="Transcribed_RNA"/>
</dbReference>